<dbReference type="RefSeq" id="WP_134215188.1">
    <property type="nucleotide sequence ID" value="NZ_QFFZ01000051.1"/>
</dbReference>
<dbReference type="GO" id="GO:0006310">
    <property type="term" value="P:DNA recombination"/>
    <property type="evidence" value="ECO:0007669"/>
    <property type="project" value="UniProtKB-KW"/>
</dbReference>
<dbReference type="Pfam" id="PF00589">
    <property type="entry name" value="Phage_integrase"/>
    <property type="match status" value="1"/>
</dbReference>
<dbReference type="GO" id="GO:0003677">
    <property type="term" value="F:DNA binding"/>
    <property type="evidence" value="ECO:0007669"/>
    <property type="project" value="InterPro"/>
</dbReference>
<dbReference type="Gene3D" id="1.10.443.10">
    <property type="entry name" value="Intergrase catalytic core"/>
    <property type="match status" value="1"/>
</dbReference>
<protein>
    <submittedName>
        <fullName evidence="3">Tyrosine recombinase XerD</fullName>
    </submittedName>
</protein>
<dbReference type="InterPro" id="IPR050090">
    <property type="entry name" value="Tyrosine_recombinase_XerCD"/>
</dbReference>
<dbReference type="PANTHER" id="PTHR30349">
    <property type="entry name" value="PHAGE INTEGRASE-RELATED"/>
    <property type="match status" value="1"/>
</dbReference>
<dbReference type="PANTHER" id="PTHR30349:SF64">
    <property type="entry name" value="PROPHAGE INTEGRASE INTD-RELATED"/>
    <property type="match status" value="1"/>
</dbReference>
<dbReference type="InterPro" id="IPR002104">
    <property type="entry name" value="Integrase_catalytic"/>
</dbReference>
<sequence>MNHVYHSNLKPYIEGLIEQKRAVGYSYKTQEFRLWQFDRFCMEHYPMEVNLTKKVAMHWAQRNEDEHVATLESRITPVRQLGKYMNGIGVDAYIIPNGIPGKKKRYEPHIFTSLELRAFFTEADKCSYDKRSPARHLVFPVIFRMIYCCGLRSSEARLLKVEDVDLETGMLKILHAKGKRDRTVMMSDDVLNLCCRYHKEVEKIFPGRIWFFPNHRGGYYSKCEIQYMFHKFWNKTGINSICGNRPRVHDFRHSFCVRRLNLWVAEGKDLNAFLPYLSMYLGHASLYETDYYLHLIQEFFSIITERTKGRFADLIPEVGHED</sequence>
<dbReference type="AlphaFoldDB" id="A0A4Y7RKH0"/>
<evidence type="ECO:0000256" key="1">
    <source>
        <dbReference type="ARBA" id="ARBA00023172"/>
    </source>
</evidence>
<dbReference type="OrthoDB" id="9766545at2"/>
<name>A0A4Y7RKH0_9FIRM</name>
<dbReference type="GO" id="GO:0015074">
    <property type="term" value="P:DNA integration"/>
    <property type="evidence" value="ECO:0007669"/>
    <property type="project" value="InterPro"/>
</dbReference>
<reference evidence="3 4" key="1">
    <citation type="journal article" date="2018" name="Environ. Microbiol.">
        <title>Novel energy conservation strategies and behaviour of Pelotomaculum schinkii driving syntrophic propionate catabolism.</title>
        <authorList>
            <person name="Hidalgo-Ahumada C.A.P."/>
            <person name="Nobu M.K."/>
            <person name="Narihiro T."/>
            <person name="Tamaki H."/>
            <person name="Liu W.T."/>
            <person name="Kamagata Y."/>
            <person name="Stams A.J.M."/>
            <person name="Imachi H."/>
            <person name="Sousa D.Z."/>
        </authorList>
    </citation>
    <scope>NUCLEOTIDE SEQUENCE [LARGE SCALE GENOMIC DNA]</scope>
    <source>
        <strain evidence="3 4">MGP</strain>
    </source>
</reference>
<dbReference type="SUPFAM" id="SSF56349">
    <property type="entry name" value="DNA breaking-rejoining enzymes"/>
    <property type="match status" value="1"/>
</dbReference>
<accession>A0A4Y7RKH0</accession>
<comment type="caution">
    <text evidence="3">The sequence shown here is derived from an EMBL/GenBank/DDBJ whole genome shotgun (WGS) entry which is preliminary data.</text>
</comment>
<dbReference type="InterPro" id="IPR013762">
    <property type="entry name" value="Integrase-like_cat_sf"/>
</dbReference>
<evidence type="ECO:0000313" key="4">
    <source>
        <dbReference type="Proteomes" id="UP000297597"/>
    </source>
</evidence>
<organism evidence="3 4">
    <name type="scientific">Pelotomaculum propionicicum</name>
    <dbReference type="NCBI Taxonomy" id="258475"/>
    <lineage>
        <taxon>Bacteria</taxon>
        <taxon>Bacillati</taxon>
        <taxon>Bacillota</taxon>
        <taxon>Clostridia</taxon>
        <taxon>Eubacteriales</taxon>
        <taxon>Desulfotomaculaceae</taxon>
        <taxon>Pelotomaculum</taxon>
    </lineage>
</organism>
<feature type="domain" description="Tyr recombinase" evidence="2">
    <location>
        <begin position="106"/>
        <end position="305"/>
    </location>
</feature>
<dbReference type="Proteomes" id="UP000297597">
    <property type="component" value="Unassembled WGS sequence"/>
</dbReference>
<evidence type="ECO:0000259" key="2">
    <source>
        <dbReference type="PROSITE" id="PS51898"/>
    </source>
</evidence>
<dbReference type="EMBL" id="QFFZ01000051">
    <property type="protein sequence ID" value="TEB09353.1"/>
    <property type="molecule type" value="Genomic_DNA"/>
</dbReference>
<dbReference type="InterPro" id="IPR011010">
    <property type="entry name" value="DNA_brk_join_enz"/>
</dbReference>
<keyword evidence="4" id="KW-1185">Reference proteome</keyword>
<dbReference type="PROSITE" id="PS51898">
    <property type="entry name" value="TYR_RECOMBINASE"/>
    <property type="match status" value="1"/>
</dbReference>
<evidence type="ECO:0000313" key="3">
    <source>
        <dbReference type="EMBL" id="TEB09353.1"/>
    </source>
</evidence>
<proteinExistence type="predicted"/>
<gene>
    <name evidence="3" type="primary">xerD_7</name>
    <name evidence="3" type="ORF">Pmgp_03223</name>
</gene>
<keyword evidence="1" id="KW-0233">DNA recombination</keyword>